<dbReference type="Proteomes" id="UP000191691">
    <property type="component" value="Unassembled WGS sequence"/>
</dbReference>
<evidence type="ECO:0000313" key="2">
    <source>
        <dbReference type="EMBL" id="OQE82049.1"/>
    </source>
</evidence>
<dbReference type="EMBL" id="MOOB01000038">
    <property type="protein sequence ID" value="OQE82049.1"/>
    <property type="molecule type" value="Genomic_DNA"/>
</dbReference>
<organism evidence="2 3">
    <name type="scientific">Penicillium nalgiovense</name>
    <dbReference type="NCBI Taxonomy" id="60175"/>
    <lineage>
        <taxon>Eukaryota</taxon>
        <taxon>Fungi</taxon>
        <taxon>Dikarya</taxon>
        <taxon>Ascomycota</taxon>
        <taxon>Pezizomycotina</taxon>
        <taxon>Eurotiomycetes</taxon>
        <taxon>Eurotiomycetidae</taxon>
        <taxon>Eurotiales</taxon>
        <taxon>Aspergillaceae</taxon>
        <taxon>Penicillium</taxon>
    </lineage>
</organism>
<evidence type="ECO:0000313" key="3">
    <source>
        <dbReference type="Proteomes" id="UP000191691"/>
    </source>
</evidence>
<proteinExistence type="predicted"/>
<protein>
    <submittedName>
        <fullName evidence="2">Uncharacterized protein</fullName>
    </submittedName>
</protein>
<sequence length="169" mass="19221">MASEDPIDLAQTAISRVADIASSLGVEYKRPVCGRLGAELLLVANYIDTTGLDQEKCRRLFPSCYVMWKVSAIWDIGHTIPGCSVYNRAQTKIQRGLTCLTEKPRHAEQVIVHIQRFTKGDRKSNKRDVGDKTSKKGWSHPERPRYANELVHRTSREYVRCTCQESEVK</sequence>
<keyword evidence="3" id="KW-1185">Reference proteome</keyword>
<reference evidence="3" key="1">
    <citation type="journal article" date="2017" name="Nat. Microbiol.">
        <title>Global analysis of biosynthetic gene clusters reveals vast potential of secondary metabolite production in Penicillium species.</title>
        <authorList>
            <person name="Nielsen J.C."/>
            <person name="Grijseels S."/>
            <person name="Prigent S."/>
            <person name="Ji B."/>
            <person name="Dainat J."/>
            <person name="Nielsen K.F."/>
            <person name="Frisvad J.C."/>
            <person name="Workman M."/>
            <person name="Nielsen J."/>
        </authorList>
    </citation>
    <scope>NUCLEOTIDE SEQUENCE [LARGE SCALE GENOMIC DNA]</scope>
    <source>
        <strain evidence="3">IBT 13039</strain>
    </source>
</reference>
<dbReference type="AlphaFoldDB" id="A0A1V6Y3U8"/>
<name>A0A1V6Y3U8_PENNA</name>
<accession>A0A1V6Y3U8</accession>
<gene>
    <name evidence="2" type="ORF">PENNAL_c0038G07912</name>
</gene>
<comment type="caution">
    <text evidence="2">The sequence shown here is derived from an EMBL/GenBank/DDBJ whole genome shotgun (WGS) entry which is preliminary data.</text>
</comment>
<dbReference type="STRING" id="60175.A0A1V6Y3U8"/>
<evidence type="ECO:0000256" key="1">
    <source>
        <dbReference type="SAM" id="MobiDB-lite"/>
    </source>
</evidence>
<feature type="region of interest" description="Disordered" evidence="1">
    <location>
        <begin position="121"/>
        <end position="146"/>
    </location>
</feature>